<evidence type="ECO:0000313" key="1">
    <source>
        <dbReference type="EMBL" id="SUX09553.1"/>
    </source>
</evidence>
<proteinExistence type="predicted"/>
<dbReference type="AlphaFoldDB" id="A0A381DGT6"/>
<reference evidence="1 2" key="1">
    <citation type="submission" date="2018-06" db="EMBL/GenBank/DDBJ databases">
        <authorList>
            <consortium name="Pathogen Informatics"/>
            <person name="Doyle S."/>
        </authorList>
    </citation>
    <scope>NUCLEOTIDE SEQUENCE [LARGE SCALE GENOMIC DNA]</scope>
    <source>
        <strain evidence="1 2">NCTC12475</strain>
    </source>
</reference>
<dbReference type="Proteomes" id="UP000254920">
    <property type="component" value="Unassembled WGS sequence"/>
</dbReference>
<gene>
    <name evidence="1" type="ORF">NCTC12475_00087</name>
</gene>
<protein>
    <submittedName>
        <fullName evidence="1">Uncharacterized protein</fullName>
    </submittedName>
</protein>
<organism evidence="1 2">
    <name type="scientific">Campylobacter sputorum subsp. sputorum</name>
    <dbReference type="NCBI Taxonomy" id="32024"/>
    <lineage>
        <taxon>Bacteria</taxon>
        <taxon>Pseudomonadati</taxon>
        <taxon>Campylobacterota</taxon>
        <taxon>Epsilonproteobacteria</taxon>
        <taxon>Campylobacterales</taxon>
        <taxon>Campylobacteraceae</taxon>
        <taxon>Campylobacter</taxon>
    </lineage>
</organism>
<name>A0A381DGT6_9BACT</name>
<keyword evidence="2" id="KW-1185">Reference proteome</keyword>
<dbReference type="EMBL" id="UFVD01000001">
    <property type="protein sequence ID" value="SUX09553.1"/>
    <property type="molecule type" value="Genomic_DNA"/>
</dbReference>
<evidence type="ECO:0000313" key="2">
    <source>
        <dbReference type="Proteomes" id="UP000254920"/>
    </source>
</evidence>
<accession>A0A381DGT6</accession>
<sequence length="35" mass="4212">MSSIVFQKQDLESLLNHHINILKRFTNENESQHFL</sequence>